<dbReference type="PRINTS" id="PR00604">
    <property type="entry name" value="CYTCHRMECIAB"/>
</dbReference>
<proteinExistence type="predicted"/>
<keyword evidence="7" id="KW-0472">Membrane</keyword>
<comment type="caution">
    <text evidence="8">The sequence shown here is derived from an EMBL/GenBank/DDBJ whole genome shotgun (WGS) entry which is preliminary data.</text>
</comment>
<evidence type="ECO:0000256" key="3">
    <source>
        <dbReference type="ARBA" id="ARBA00022723"/>
    </source>
</evidence>
<accession>A0A2V3UH29</accession>
<keyword evidence="3 6" id="KW-0479">Metal-binding</keyword>
<dbReference type="GO" id="GO:0046872">
    <property type="term" value="F:metal ion binding"/>
    <property type="evidence" value="ECO:0007669"/>
    <property type="project" value="UniProtKB-KW"/>
</dbReference>
<dbReference type="GO" id="GO:0020037">
    <property type="term" value="F:heme binding"/>
    <property type="evidence" value="ECO:0007669"/>
    <property type="project" value="InterPro"/>
</dbReference>
<evidence type="ECO:0000256" key="6">
    <source>
        <dbReference type="PROSITE-ProRule" id="PRU00433"/>
    </source>
</evidence>
<dbReference type="Pfam" id="PF00034">
    <property type="entry name" value="Cytochrom_C"/>
    <property type="match status" value="1"/>
</dbReference>
<dbReference type="OrthoDB" id="9805828at2"/>
<reference evidence="8 9" key="1">
    <citation type="submission" date="2018-05" db="EMBL/GenBank/DDBJ databases">
        <title>Genomic Encyclopedia of Type Strains, Phase IV (KMG-IV): sequencing the most valuable type-strain genomes for metagenomic binning, comparative biology and taxonomic classification.</title>
        <authorList>
            <person name="Goeker M."/>
        </authorList>
    </citation>
    <scope>NUCLEOTIDE SEQUENCE [LARGE SCALE GENOMIC DNA]</scope>
    <source>
        <strain evidence="8 9">DSM 6462</strain>
    </source>
</reference>
<feature type="transmembrane region" description="Helical" evidence="7">
    <location>
        <begin position="12"/>
        <end position="34"/>
    </location>
</feature>
<evidence type="ECO:0000256" key="5">
    <source>
        <dbReference type="ARBA" id="ARBA00023004"/>
    </source>
</evidence>
<keyword evidence="2 6" id="KW-0349">Heme</keyword>
<evidence type="ECO:0000256" key="2">
    <source>
        <dbReference type="ARBA" id="ARBA00022617"/>
    </source>
</evidence>
<name>A0A2V3UH29_9HYPH</name>
<organism evidence="8 9">
    <name type="scientific">Chelatococcus asaccharovorans</name>
    <dbReference type="NCBI Taxonomy" id="28210"/>
    <lineage>
        <taxon>Bacteria</taxon>
        <taxon>Pseudomonadati</taxon>
        <taxon>Pseudomonadota</taxon>
        <taxon>Alphaproteobacteria</taxon>
        <taxon>Hyphomicrobiales</taxon>
        <taxon>Chelatococcaceae</taxon>
        <taxon>Chelatococcus</taxon>
    </lineage>
</organism>
<dbReference type="GO" id="GO:0009055">
    <property type="term" value="F:electron transfer activity"/>
    <property type="evidence" value="ECO:0007669"/>
    <property type="project" value="InterPro"/>
</dbReference>
<keyword evidence="5 6" id="KW-0408">Iron</keyword>
<evidence type="ECO:0000313" key="8">
    <source>
        <dbReference type="EMBL" id="PXW64571.1"/>
    </source>
</evidence>
<dbReference type="SUPFAM" id="SSF46626">
    <property type="entry name" value="Cytochrome c"/>
    <property type="match status" value="1"/>
</dbReference>
<keyword evidence="7" id="KW-0812">Transmembrane</keyword>
<sequence length="185" mass="19379">MHQLDSFELNKIFGAILGTCVFAMGLGIVASAIFSQHPPAVPGYDLPAPEEGASAAAPAAAEVTPIAVRLQTADPARGQKAAAKCAACHNFVEGAGSKVGPDLYNIVDRAKGSVEGFGYSAAMKEHAAKGEKWGYEELDHFIANPRSYMKGTIMSFAGIAKPEERADVIAYLRSLSHAPAPLPNP</sequence>
<dbReference type="InterPro" id="IPR036909">
    <property type="entry name" value="Cyt_c-like_dom_sf"/>
</dbReference>
<dbReference type="Proteomes" id="UP000248021">
    <property type="component" value="Unassembled WGS sequence"/>
</dbReference>
<evidence type="ECO:0000256" key="7">
    <source>
        <dbReference type="SAM" id="Phobius"/>
    </source>
</evidence>
<evidence type="ECO:0000313" key="9">
    <source>
        <dbReference type="Proteomes" id="UP000248021"/>
    </source>
</evidence>
<dbReference type="RefSeq" id="WP_110372636.1">
    <property type="nucleotide sequence ID" value="NZ_CAKNFM010000006.1"/>
</dbReference>
<evidence type="ECO:0000256" key="1">
    <source>
        <dbReference type="ARBA" id="ARBA00022448"/>
    </source>
</evidence>
<dbReference type="EMBL" id="QJJK01000001">
    <property type="protein sequence ID" value="PXW64571.1"/>
    <property type="molecule type" value="Genomic_DNA"/>
</dbReference>
<dbReference type="InterPro" id="IPR009056">
    <property type="entry name" value="Cyt_c-like_dom"/>
</dbReference>
<dbReference type="PROSITE" id="PS51007">
    <property type="entry name" value="CYTC"/>
    <property type="match status" value="1"/>
</dbReference>
<dbReference type="Gene3D" id="1.10.760.10">
    <property type="entry name" value="Cytochrome c-like domain"/>
    <property type="match status" value="1"/>
</dbReference>
<gene>
    <name evidence="8" type="ORF">C7450_101328</name>
</gene>
<dbReference type="PANTHER" id="PTHR11961">
    <property type="entry name" value="CYTOCHROME C"/>
    <property type="match status" value="1"/>
</dbReference>
<keyword evidence="1" id="KW-0813">Transport</keyword>
<evidence type="ECO:0000256" key="4">
    <source>
        <dbReference type="ARBA" id="ARBA00022982"/>
    </source>
</evidence>
<protein>
    <submittedName>
        <fullName evidence="8">Cytochrome c</fullName>
    </submittedName>
</protein>
<dbReference type="AlphaFoldDB" id="A0A2V3UH29"/>
<keyword evidence="9" id="KW-1185">Reference proteome</keyword>
<keyword evidence="4" id="KW-0249">Electron transport</keyword>
<keyword evidence="7" id="KW-1133">Transmembrane helix</keyword>
<dbReference type="InterPro" id="IPR002327">
    <property type="entry name" value="Cyt_c_1A/1B"/>
</dbReference>